<dbReference type="AlphaFoldDB" id="A0A328VC50"/>
<dbReference type="GO" id="GO:0005507">
    <property type="term" value="F:copper ion binding"/>
    <property type="evidence" value="ECO:0007669"/>
    <property type="project" value="InterPro"/>
</dbReference>
<accession>A0A328VC50</accession>
<keyword evidence="2" id="KW-0186">Copper</keyword>
<evidence type="ECO:0000313" key="6">
    <source>
        <dbReference type="Proteomes" id="UP000248706"/>
    </source>
</evidence>
<evidence type="ECO:0000259" key="4">
    <source>
        <dbReference type="Pfam" id="PF00127"/>
    </source>
</evidence>
<dbReference type="OrthoDB" id="164924at2"/>
<reference evidence="5 6" key="1">
    <citation type="submission" date="2016-08" db="EMBL/GenBank/DDBJ databases">
        <title>Analysis of Carbohydrate Active Enzymes in Thermogemmatispora T81 Reveals Carbohydrate Degradation Ability.</title>
        <authorList>
            <person name="Tomazini A."/>
            <person name="Lal S."/>
            <person name="Stott M."/>
            <person name="Henrissat B."/>
            <person name="Polikarpov I."/>
            <person name="Sparling R."/>
            <person name="Levin D.B."/>
        </authorList>
    </citation>
    <scope>NUCLEOTIDE SEQUENCE [LARGE SCALE GENOMIC DNA]</scope>
    <source>
        <strain evidence="5 6">T81</strain>
    </source>
</reference>
<evidence type="ECO:0000256" key="1">
    <source>
        <dbReference type="ARBA" id="ARBA00022723"/>
    </source>
</evidence>
<dbReference type="InterPro" id="IPR000923">
    <property type="entry name" value="BlueCu_1"/>
</dbReference>
<gene>
    <name evidence="5" type="ORF">A4R35_06390</name>
</gene>
<feature type="domain" description="Blue (type 1) copper" evidence="4">
    <location>
        <begin position="57"/>
        <end position="149"/>
    </location>
</feature>
<name>A0A328VC50_9CHLR</name>
<dbReference type="Proteomes" id="UP000248706">
    <property type="component" value="Unassembled WGS sequence"/>
</dbReference>
<keyword evidence="6" id="KW-1185">Reference proteome</keyword>
<dbReference type="GO" id="GO:0009055">
    <property type="term" value="F:electron transfer activity"/>
    <property type="evidence" value="ECO:0007669"/>
    <property type="project" value="InterPro"/>
</dbReference>
<feature type="region of interest" description="Disordered" evidence="3">
    <location>
        <begin position="33"/>
        <end position="57"/>
    </location>
</feature>
<sequence length="149" mass="15410">MEQKPLRLLWLVLTALALVSLLLVACTRPGTTSSTAANASSSSGSSSSASSASGGNTVKMDATNFEVSSITIQKGESITLVDTVAVPHIIQNGSWVNGTAKPAIEPGAPKVDVQFSGNDTKQIGPFTTAGTFKLYCTIHQGMNLTVIVK</sequence>
<dbReference type="EMBL" id="MCIF01000002">
    <property type="protein sequence ID" value="RAQ95157.1"/>
    <property type="molecule type" value="Genomic_DNA"/>
</dbReference>
<keyword evidence="1" id="KW-0479">Metal-binding</keyword>
<protein>
    <recommendedName>
        <fullName evidence="4">Blue (type 1) copper domain-containing protein</fullName>
    </recommendedName>
</protein>
<dbReference type="Pfam" id="PF00127">
    <property type="entry name" value="Copper-bind"/>
    <property type="match status" value="1"/>
</dbReference>
<proteinExistence type="predicted"/>
<evidence type="ECO:0000256" key="2">
    <source>
        <dbReference type="ARBA" id="ARBA00023008"/>
    </source>
</evidence>
<dbReference type="Gene3D" id="2.60.40.420">
    <property type="entry name" value="Cupredoxins - blue copper proteins"/>
    <property type="match status" value="1"/>
</dbReference>
<dbReference type="SUPFAM" id="SSF49503">
    <property type="entry name" value="Cupredoxins"/>
    <property type="match status" value="1"/>
</dbReference>
<organism evidence="5 6">
    <name type="scientific">Thermogemmatispora tikiterensis</name>
    <dbReference type="NCBI Taxonomy" id="1825093"/>
    <lineage>
        <taxon>Bacteria</taxon>
        <taxon>Bacillati</taxon>
        <taxon>Chloroflexota</taxon>
        <taxon>Ktedonobacteria</taxon>
        <taxon>Thermogemmatisporales</taxon>
        <taxon>Thermogemmatisporaceae</taxon>
        <taxon>Thermogemmatispora</taxon>
    </lineage>
</organism>
<dbReference type="InterPro" id="IPR008972">
    <property type="entry name" value="Cupredoxin"/>
</dbReference>
<evidence type="ECO:0000313" key="5">
    <source>
        <dbReference type="EMBL" id="RAQ95157.1"/>
    </source>
</evidence>
<comment type="caution">
    <text evidence="5">The sequence shown here is derived from an EMBL/GenBank/DDBJ whole genome shotgun (WGS) entry which is preliminary data.</text>
</comment>
<dbReference type="RefSeq" id="WP_112427638.1">
    <property type="nucleotide sequence ID" value="NZ_MCIF01000002.1"/>
</dbReference>
<evidence type="ECO:0000256" key="3">
    <source>
        <dbReference type="SAM" id="MobiDB-lite"/>
    </source>
</evidence>
<dbReference type="PROSITE" id="PS51257">
    <property type="entry name" value="PROKAR_LIPOPROTEIN"/>
    <property type="match status" value="1"/>
</dbReference>